<dbReference type="AlphaFoldDB" id="A0A2H1VGB8"/>
<proteinExistence type="predicted"/>
<name>A0A2H1VGB8_SPOFR</name>
<organism evidence="1">
    <name type="scientific">Spodoptera frugiperda</name>
    <name type="common">Fall armyworm</name>
    <dbReference type="NCBI Taxonomy" id="7108"/>
    <lineage>
        <taxon>Eukaryota</taxon>
        <taxon>Metazoa</taxon>
        <taxon>Ecdysozoa</taxon>
        <taxon>Arthropoda</taxon>
        <taxon>Hexapoda</taxon>
        <taxon>Insecta</taxon>
        <taxon>Pterygota</taxon>
        <taxon>Neoptera</taxon>
        <taxon>Endopterygota</taxon>
        <taxon>Lepidoptera</taxon>
        <taxon>Glossata</taxon>
        <taxon>Ditrysia</taxon>
        <taxon>Noctuoidea</taxon>
        <taxon>Noctuidae</taxon>
        <taxon>Amphipyrinae</taxon>
        <taxon>Spodoptera</taxon>
    </lineage>
</organism>
<protein>
    <submittedName>
        <fullName evidence="1">SFRICE_022133</fullName>
    </submittedName>
</protein>
<dbReference type="EMBL" id="ODYU01002429">
    <property type="protein sequence ID" value="SOQ39903.1"/>
    <property type="molecule type" value="Genomic_DNA"/>
</dbReference>
<accession>A0A2H1VGB8</accession>
<evidence type="ECO:0000313" key="1">
    <source>
        <dbReference type="EMBL" id="SOQ39903.1"/>
    </source>
</evidence>
<reference evidence="1" key="1">
    <citation type="submission" date="2016-07" db="EMBL/GenBank/DDBJ databases">
        <authorList>
            <person name="Bretaudeau A."/>
        </authorList>
    </citation>
    <scope>NUCLEOTIDE SEQUENCE</scope>
    <source>
        <strain evidence="1">Rice</strain>
        <tissue evidence="1">Whole body</tissue>
    </source>
</reference>
<gene>
    <name evidence="1" type="ORF">SFRICE_022133</name>
</gene>
<sequence>MTARSENVSRKPSFFLRVENHPMTSPALGEAGGRVRLLLTKNHPVPSPALSRSPGNLLRCSELRMSQGNLGLKSPIRVCFYSAFCQQWPLVGGIRTHAIRFPEEEIVTASKLDPNH</sequence>